<gene>
    <name evidence="1" type="ORF">DPEC_G00216730</name>
</gene>
<name>A0ACC2G2Y9_DALPE</name>
<proteinExistence type="predicted"/>
<evidence type="ECO:0000313" key="1">
    <source>
        <dbReference type="EMBL" id="KAJ7997877.1"/>
    </source>
</evidence>
<organism evidence="1 2">
    <name type="scientific">Dallia pectoralis</name>
    <name type="common">Alaska blackfish</name>
    <dbReference type="NCBI Taxonomy" id="75939"/>
    <lineage>
        <taxon>Eukaryota</taxon>
        <taxon>Metazoa</taxon>
        <taxon>Chordata</taxon>
        <taxon>Craniata</taxon>
        <taxon>Vertebrata</taxon>
        <taxon>Euteleostomi</taxon>
        <taxon>Actinopterygii</taxon>
        <taxon>Neopterygii</taxon>
        <taxon>Teleostei</taxon>
        <taxon>Protacanthopterygii</taxon>
        <taxon>Esociformes</taxon>
        <taxon>Umbridae</taxon>
        <taxon>Dallia</taxon>
    </lineage>
</organism>
<comment type="caution">
    <text evidence="1">The sequence shown here is derived from an EMBL/GenBank/DDBJ whole genome shotgun (WGS) entry which is preliminary data.</text>
</comment>
<sequence>MGANKRANEGITTAGVRDEGLAAVHVETAGVDILHKPGKANKIPVELADRPGTQLGWGVNSDARVIENRDRGEGGEFDLADGRMKVDDAENRSPGGSRPGNGTKVDAGRGRANEPAPLQSQHYRHKSGF</sequence>
<dbReference type="EMBL" id="CM055745">
    <property type="protein sequence ID" value="KAJ7997877.1"/>
    <property type="molecule type" value="Genomic_DNA"/>
</dbReference>
<reference evidence="1" key="1">
    <citation type="submission" date="2021-05" db="EMBL/GenBank/DDBJ databases">
        <authorList>
            <person name="Pan Q."/>
            <person name="Jouanno E."/>
            <person name="Zahm M."/>
            <person name="Klopp C."/>
            <person name="Cabau C."/>
            <person name="Louis A."/>
            <person name="Berthelot C."/>
            <person name="Parey E."/>
            <person name="Roest Crollius H."/>
            <person name="Montfort J."/>
            <person name="Robinson-Rechavi M."/>
            <person name="Bouchez O."/>
            <person name="Lampietro C."/>
            <person name="Lopez Roques C."/>
            <person name="Donnadieu C."/>
            <person name="Postlethwait J."/>
            <person name="Bobe J."/>
            <person name="Dillon D."/>
            <person name="Chandos A."/>
            <person name="von Hippel F."/>
            <person name="Guiguen Y."/>
        </authorList>
    </citation>
    <scope>NUCLEOTIDE SEQUENCE</scope>
    <source>
        <strain evidence="1">YG-Jan2019</strain>
    </source>
</reference>
<keyword evidence="2" id="KW-1185">Reference proteome</keyword>
<evidence type="ECO:0000313" key="2">
    <source>
        <dbReference type="Proteomes" id="UP001157502"/>
    </source>
</evidence>
<accession>A0ACC2G2Y9</accession>
<dbReference type="Proteomes" id="UP001157502">
    <property type="component" value="Chromosome 18"/>
</dbReference>
<protein>
    <submittedName>
        <fullName evidence="1">Uncharacterized protein</fullName>
    </submittedName>
</protein>